<evidence type="ECO:0000256" key="1">
    <source>
        <dbReference type="ARBA" id="ARBA00004533"/>
    </source>
</evidence>
<comment type="subcellular location">
    <subcellularLocation>
        <location evidence="1">Cell inner membrane</location>
    </subcellularLocation>
</comment>
<evidence type="ECO:0000256" key="4">
    <source>
        <dbReference type="ARBA" id="ARBA00022448"/>
    </source>
</evidence>
<evidence type="ECO:0000256" key="5">
    <source>
        <dbReference type="ARBA" id="ARBA00022475"/>
    </source>
</evidence>
<evidence type="ECO:0000256" key="7">
    <source>
        <dbReference type="ARBA" id="ARBA00022692"/>
    </source>
</evidence>
<evidence type="ECO:0000256" key="9">
    <source>
        <dbReference type="ARBA" id="ARBA00023136"/>
    </source>
</evidence>
<dbReference type="Proteomes" id="UP001597380">
    <property type="component" value="Unassembled WGS sequence"/>
</dbReference>
<comment type="similarity">
    <text evidence="2">Belongs to the GSP N family.</text>
</comment>
<evidence type="ECO:0000256" key="3">
    <source>
        <dbReference type="ARBA" id="ARBA00021563"/>
    </source>
</evidence>
<name>A0ABW4XNL6_9GAMM</name>
<keyword evidence="9 11" id="KW-0472">Membrane</keyword>
<organism evidence="12 13">
    <name type="scientific">Corallincola platygyrae</name>
    <dbReference type="NCBI Taxonomy" id="1193278"/>
    <lineage>
        <taxon>Bacteria</taxon>
        <taxon>Pseudomonadati</taxon>
        <taxon>Pseudomonadota</taxon>
        <taxon>Gammaproteobacteria</taxon>
        <taxon>Alteromonadales</taxon>
        <taxon>Psychromonadaceae</taxon>
        <taxon>Corallincola</taxon>
    </lineage>
</organism>
<evidence type="ECO:0000256" key="11">
    <source>
        <dbReference type="SAM" id="Phobius"/>
    </source>
</evidence>
<feature type="transmembrane region" description="Helical" evidence="11">
    <location>
        <begin position="7"/>
        <end position="28"/>
    </location>
</feature>
<proteinExistence type="inferred from homology"/>
<accession>A0ABW4XNL6</accession>
<sequence>MIWVRRGAVVLVVYLFFLIMTLPAAWLVRFLPLPETTVLQGVSGTVWQGEIAVLRDRRIVLDKVKWDLSFWPLIMGDLDAEVNIGTRHSDIRGQARIIADPGGIAIYDGSLIVPAQFVGAVSNLPGRATLDGTMKYFVEEFEHGLPWCETLVGDIFWESASFNNNMIKTPVALGQISTQLSCVDGQVVFDLDGSQSPLAASGSIRLPDRQRAVGTIMLNPDRSLPKEVIEGLEFLSEKTPEGLKFEFDTKLP</sequence>
<reference evidence="13" key="1">
    <citation type="journal article" date="2019" name="Int. J. Syst. Evol. Microbiol.">
        <title>The Global Catalogue of Microorganisms (GCM) 10K type strain sequencing project: providing services to taxonomists for standard genome sequencing and annotation.</title>
        <authorList>
            <consortium name="The Broad Institute Genomics Platform"/>
            <consortium name="The Broad Institute Genome Sequencing Center for Infectious Disease"/>
            <person name="Wu L."/>
            <person name="Ma J."/>
        </authorList>
    </citation>
    <scope>NUCLEOTIDE SEQUENCE [LARGE SCALE GENOMIC DNA]</scope>
    <source>
        <strain evidence="13">CGMCC 1.10992</strain>
    </source>
</reference>
<keyword evidence="7 11" id="KW-0812">Transmembrane</keyword>
<dbReference type="InterPro" id="IPR022792">
    <property type="entry name" value="T2SS_protein-GspN"/>
</dbReference>
<dbReference type="Pfam" id="PF01203">
    <property type="entry name" value="T2SSN"/>
    <property type="match status" value="1"/>
</dbReference>
<keyword evidence="8" id="KW-0653">Protein transport</keyword>
<keyword evidence="4" id="KW-0813">Transport</keyword>
<dbReference type="RefSeq" id="WP_345339587.1">
    <property type="nucleotide sequence ID" value="NZ_BAABLI010000009.1"/>
</dbReference>
<evidence type="ECO:0000256" key="6">
    <source>
        <dbReference type="ARBA" id="ARBA00022519"/>
    </source>
</evidence>
<evidence type="ECO:0000256" key="10">
    <source>
        <dbReference type="ARBA" id="ARBA00030772"/>
    </source>
</evidence>
<keyword evidence="13" id="KW-1185">Reference proteome</keyword>
<keyword evidence="6" id="KW-0997">Cell inner membrane</keyword>
<protein>
    <recommendedName>
        <fullName evidence="3">Type II secretion system protein N</fullName>
    </recommendedName>
    <alternativeName>
        <fullName evidence="10">General secretion pathway protein N</fullName>
    </alternativeName>
</protein>
<evidence type="ECO:0000256" key="8">
    <source>
        <dbReference type="ARBA" id="ARBA00022927"/>
    </source>
</evidence>
<comment type="caution">
    <text evidence="12">The sequence shown here is derived from an EMBL/GenBank/DDBJ whole genome shotgun (WGS) entry which is preliminary data.</text>
</comment>
<evidence type="ECO:0000313" key="12">
    <source>
        <dbReference type="EMBL" id="MFD2096882.1"/>
    </source>
</evidence>
<keyword evidence="11" id="KW-1133">Transmembrane helix</keyword>
<evidence type="ECO:0000313" key="13">
    <source>
        <dbReference type="Proteomes" id="UP001597380"/>
    </source>
</evidence>
<gene>
    <name evidence="12" type="ORF">ACFSJ3_12865</name>
</gene>
<keyword evidence="5" id="KW-1003">Cell membrane</keyword>
<evidence type="ECO:0000256" key="2">
    <source>
        <dbReference type="ARBA" id="ARBA00007208"/>
    </source>
</evidence>
<dbReference type="EMBL" id="JBHUHT010000013">
    <property type="protein sequence ID" value="MFD2096882.1"/>
    <property type="molecule type" value="Genomic_DNA"/>
</dbReference>